<dbReference type="EMBL" id="LPVJ01000051">
    <property type="protein sequence ID" value="KUO95455.1"/>
    <property type="molecule type" value="Genomic_DNA"/>
</dbReference>
<dbReference type="GO" id="GO:0015833">
    <property type="term" value="P:peptide transport"/>
    <property type="evidence" value="ECO:0007669"/>
    <property type="project" value="TreeGrafter"/>
</dbReference>
<gene>
    <name evidence="6" type="ORF">ATW55_03060</name>
</gene>
<sequence>MHEDEQKDAPAWRRRFGCTARHGACWLHTQPSATSQAPTTPTAPATTGAQPVYGGTLNLDLAGAFPHLDPVKAYDTTSYEAVLQFYNQLVTYQGASNTIIPSLASRYTISPNGKVYTFYLRNATFWNGHPVTAQSFITEFERVLNPANSSGGQGFIDPIIAGSNAYYSGHAKTISGLKSLNGGKTLQITLMQRDPVFLYVLAMPFFSAVDPSYIAAHSESYIDHNPMGTGPFYLASYQPNQQWVFKKNPHYFQKGIPYLNEIVFTNNSSPSAELLHYKQGLTGLLGYNIGGNGIPSQDYLPIMMSPTYSKQVYKVVQVATQYIGLNSKYGPTANVKVRRALEYAINKNYLVKVLGGRALPANQIIPPSMPSGYEAKLPANATYSYNPALAKKLLAQAGYPHGFTTTIYCDNSNPDDLRITEAVQSMLKAVGVTANVNQSSWGTFLTNNETGKQPMFNLAWVEDFPDPSDFLNTLFNSNQRPVNNSTMYSNPTVDKLLNTAANMPAGTARDNLYKQAQNIIMSQAAWIPYAYPVFTAAVQPWLKGYYLNPNQVDPLQYVWIAKH</sequence>
<organism evidence="6 7">
    <name type="scientific">Ferroacidibacillus organovorans</name>
    <dbReference type="NCBI Taxonomy" id="1765683"/>
    <lineage>
        <taxon>Bacteria</taxon>
        <taxon>Bacillati</taxon>
        <taxon>Bacillota</taxon>
        <taxon>Bacilli</taxon>
        <taxon>Bacillales</taxon>
        <taxon>Alicyclobacillaceae</taxon>
        <taxon>Ferroacidibacillus</taxon>
    </lineage>
</organism>
<dbReference type="AlphaFoldDB" id="A0A101XQ09"/>
<evidence type="ECO:0000256" key="3">
    <source>
        <dbReference type="ARBA" id="ARBA00022729"/>
    </source>
</evidence>
<accession>A0A101XQ09</accession>
<evidence type="ECO:0000256" key="2">
    <source>
        <dbReference type="ARBA" id="ARBA00022448"/>
    </source>
</evidence>
<evidence type="ECO:0000259" key="5">
    <source>
        <dbReference type="Pfam" id="PF00496"/>
    </source>
</evidence>
<keyword evidence="3" id="KW-0732">Signal</keyword>
<dbReference type="InterPro" id="IPR000914">
    <property type="entry name" value="SBP_5_dom"/>
</dbReference>
<dbReference type="SUPFAM" id="SSF53850">
    <property type="entry name" value="Periplasmic binding protein-like II"/>
    <property type="match status" value="1"/>
</dbReference>
<feature type="region of interest" description="Disordered" evidence="4">
    <location>
        <begin position="30"/>
        <end position="49"/>
    </location>
</feature>
<dbReference type="InterPro" id="IPR030678">
    <property type="entry name" value="Peptide/Ni-bd"/>
</dbReference>
<feature type="domain" description="Solute-binding protein family 5" evidence="5">
    <location>
        <begin position="98"/>
        <end position="479"/>
    </location>
</feature>
<keyword evidence="7" id="KW-1185">Reference proteome</keyword>
<dbReference type="Gene3D" id="3.10.105.10">
    <property type="entry name" value="Dipeptide-binding Protein, Domain 3"/>
    <property type="match status" value="1"/>
</dbReference>
<evidence type="ECO:0000256" key="1">
    <source>
        <dbReference type="ARBA" id="ARBA00005695"/>
    </source>
</evidence>
<evidence type="ECO:0000313" key="6">
    <source>
        <dbReference type="EMBL" id="KUO95455.1"/>
    </source>
</evidence>
<keyword evidence="2" id="KW-0813">Transport</keyword>
<proteinExistence type="inferred from homology"/>
<dbReference type="OrthoDB" id="9801912at2"/>
<evidence type="ECO:0000313" key="7">
    <source>
        <dbReference type="Proteomes" id="UP000053557"/>
    </source>
</evidence>
<dbReference type="PANTHER" id="PTHR30290">
    <property type="entry name" value="PERIPLASMIC BINDING COMPONENT OF ABC TRANSPORTER"/>
    <property type="match status" value="1"/>
</dbReference>
<reference evidence="6 7" key="1">
    <citation type="submission" date="2015-12" db="EMBL/GenBank/DDBJ databases">
        <title>Draft genome sequence of Acidibacillus ferrooxidans ITV001, isolated from a chalcopyrite acid mine drainage site in Brazil.</title>
        <authorList>
            <person name="Dall'Agnol H."/>
            <person name="Nancucheo I."/>
            <person name="Johnson B."/>
            <person name="Oliveira R."/>
            <person name="Leite L."/>
            <person name="Pylro V."/>
            <person name="Nunes G.L."/>
            <person name="Tzotzos G."/>
            <person name="Fernandes G.R."/>
            <person name="Dutra J."/>
            <person name="Orellana S.C."/>
            <person name="Oliveira G."/>
        </authorList>
    </citation>
    <scope>NUCLEOTIDE SEQUENCE [LARGE SCALE GENOMIC DNA]</scope>
    <source>
        <strain evidence="7">ITV01</strain>
    </source>
</reference>
<dbReference type="PIRSF" id="PIRSF002741">
    <property type="entry name" value="MppA"/>
    <property type="match status" value="1"/>
</dbReference>
<comment type="caution">
    <text evidence="6">The sequence shown here is derived from an EMBL/GenBank/DDBJ whole genome shotgun (WGS) entry which is preliminary data.</text>
</comment>
<dbReference type="RefSeq" id="WP_067717272.1">
    <property type="nucleotide sequence ID" value="NZ_LPVJ01000051.1"/>
</dbReference>
<protein>
    <recommendedName>
        <fullName evidence="5">Solute-binding protein family 5 domain-containing protein</fullName>
    </recommendedName>
</protein>
<dbReference type="GO" id="GO:0043190">
    <property type="term" value="C:ATP-binding cassette (ABC) transporter complex"/>
    <property type="evidence" value="ECO:0007669"/>
    <property type="project" value="InterPro"/>
</dbReference>
<name>A0A101XQ09_9BACL</name>
<dbReference type="Pfam" id="PF00496">
    <property type="entry name" value="SBP_bac_5"/>
    <property type="match status" value="1"/>
</dbReference>
<dbReference type="GO" id="GO:1904680">
    <property type="term" value="F:peptide transmembrane transporter activity"/>
    <property type="evidence" value="ECO:0007669"/>
    <property type="project" value="TreeGrafter"/>
</dbReference>
<dbReference type="InterPro" id="IPR039424">
    <property type="entry name" value="SBP_5"/>
</dbReference>
<dbReference type="Gene3D" id="3.40.190.10">
    <property type="entry name" value="Periplasmic binding protein-like II"/>
    <property type="match status" value="1"/>
</dbReference>
<dbReference type="CDD" id="cd00995">
    <property type="entry name" value="PBP2_NikA_DppA_OppA_like"/>
    <property type="match status" value="1"/>
</dbReference>
<dbReference type="Proteomes" id="UP000053557">
    <property type="component" value="Unassembled WGS sequence"/>
</dbReference>
<evidence type="ECO:0000256" key="4">
    <source>
        <dbReference type="SAM" id="MobiDB-lite"/>
    </source>
</evidence>
<comment type="similarity">
    <text evidence="1">Belongs to the bacterial solute-binding protein 5 family.</text>
</comment>
<dbReference type="PANTHER" id="PTHR30290:SF9">
    <property type="entry name" value="OLIGOPEPTIDE-BINDING PROTEIN APPA"/>
    <property type="match status" value="1"/>
</dbReference>
<dbReference type="GO" id="GO:0042597">
    <property type="term" value="C:periplasmic space"/>
    <property type="evidence" value="ECO:0007669"/>
    <property type="project" value="UniProtKB-ARBA"/>
</dbReference>